<comment type="caution">
    <text evidence="6">The sequence shown here is derived from an EMBL/GenBank/DDBJ whole genome shotgun (WGS) entry which is preliminary data.</text>
</comment>
<dbReference type="InterPro" id="IPR013818">
    <property type="entry name" value="Lipase"/>
</dbReference>
<comment type="subcellular location">
    <subcellularLocation>
        <location evidence="1">Secreted</location>
    </subcellularLocation>
</comment>
<dbReference type="GO" id="GO:0005615">
    <property type="term" value="C:extracellular space"/>
    <property type="evidence" value="ECO:0007669"/>
    <property type="project" value="TreeGrafter"/>
</dbReference>
<dbReference type="PANTHER" id="PTHR11610">
    <property type="entry name" value="LIPASE"/>
    <property type="match status" value="1"/>
</dbReference>
<evidence type="ECO:0000256" key="4">
    <source>
        <dbReference type="RuleBase" id="RU004262"/>
    </source>
</evidence>
<dbReference type="GO" id="GO:0017171">
    <property type="term" value="F:serine hydrolase activity"/>
    <property type="evidence" value="ECO:0007669"/>
    <property type="project" value="TreeGrafter"/>
</dbReference>
<name>A0AAV8ZI70_9CUCU</name>
<sequence>MVVSAYLETGGYNVIGMDWSVLCEFEYLSAMRGVRTAGHYLAEFVNWLEQMGVPLNSIHIIGHSMGAHVAGIGGGNVKRGKVARITGKKLMV</sequence>
<evidence type="ECO:0000256" key="1">
    <source>
        <dbReference type="ARBA" id="ARBA00004613"/>
    </source>
</evidence>
<dbReference type="GO" id="GO:0016042">
    <property type="term" value="P:lipid catabolic process"/>
    <property type="evidence" value="ECO:0007669"/>
    <property type="project" value="TreeGrafter"/>
</dbReference>
<dbReference type="EMBL" id="JANEYF010001379">
    <property type="protein sequence ID" value="KAJ8964328.1"/>
    <property type="molecule type" value="Genomic_DNA"/>
</dbReference>
<keyword evidence="3" id="KW-0964">Secreted</keyword>
<dbReference type="InterPro" id="IPR000734">
    <property type="entry name" value="TAG_lipase"/>
</dbReference>
<accession>A0AAV8ZI70</accession>
<organism evidence="6 7">
    <name type="scientific">Rhamnusium bicolor</name>
    <dbReference type="NCBI Taxonomy" id="1586634"/>
    <lineage>
        <taxon>Eukaryota</taxon>
        <taxon>Metazoa</taxon>
        <taxon>Ecdysozoa</taxon>
        <taxon>Arthropoda</taxon>
        <taxon>Hexapoda</taxon>
        <taxon>Insecta</taxon>
        <taxon>Pterygota</taxon>
        <taxon>Neoptera</taxon>
        <taxon>Endopterygota</taxon>
        <taxon>Coleoptera</taxon>
        <taxon>Polyphaga</taxon>
        <taxon>Cucujiformia</taxon>
        <taxon>Chrysomeloidea</taxon>
        <taxon>Cerambycidae</taxon>
        <taxon>Lepturinae</taxon>
        <taxon>Rhagiini</taxon>
        <taxon>Rhamnusium</taxon>
    </lineage>
</organism>
<dbReference type="Proteomes" id="UP001162156">
    <property type="component" value="Unassembled WGS sequence"/>
</dbReference>
<evidence type="ECO:0000256" key="2">
    <source>
        <dbReference type="ARBA" id="ARBA00010701"/>
    </source>
</evidence>
<dbReference type="InterPro" id="IPR029058">
    <property type="entry name" value="AB_hydrolase_fold"/>
</dbReference>
<dbReference type="Gene3D" id="3.40.50.1820">
    <property type="entry name" value="alpha/beta hydrolase"/>
    <property type="match status" value="1"/>
</dbReference>
<dbReference type="PRINTS" id="PR00821">
    <property type="entry name" value="TAGLIPASE"/>
</dbReference>
<proteinExistence type="inferred from homology"/>
<gene>
    <name evidence="6" type="ORF">NQ314_004998</name>
</gene>
<dbReference type="PANTHER" id="PTHR11610:SF173">
    <property type="entry name" value="LIPASE DOMAIN-CONTAINING PROTEIN-RELATED"/>
    <property type="match status" value="1"/>
</dbReference>
<keyword evidence="7" id="KW-1185">Reference proteome</keyword>
<dbReference type="AlphaFoldDB" id="A0AAV8ZI70"/>
<evidence type="ECO:0000313" key="7">
    <source>
        <dbReference type="Proteomes" id="UP001162156"/>
    </source>
</evidence>
<evidence type="ECO:0000256" key="3">
    <source>
        <dbReference type="ARBA" id="ARBA00022525"/>
    </source>
</evidence>
<feature type="domain" description="Lipase" evidence="5">
    <location>
        <begin position="8"/>
        <end position="87"/>
    </location>
</feature>
<reference evidence="6" key="1">
    <citation type="journal article" date="2023" name="Insect Mol. Biol.">
        <title>Genome sequencing provides insights into the evolution of gene families encoding plant cell wall-degrading enzymes in longhorned beetles.</title>
        <authorList>
            <person name="Shin N.R."/>
            <person name="Okamura Y."/>
            <person name="Kirsch R."/>
            <person name="Pauchet Y."/>
        </authorList>
    </citation>
    <scope>NUCLEOTIDE SEQUENCE</scope>
    <source>
        <strain evidence="6">RBIC_L_NR</strain>
    </source>
</reference>
<evidence type="ECO:0000313" key="6">
    <source>
        <dbReference type="EMBL" id="KAJ8964328.1"/>
    </source>
</evidence>
<evidence type="ECO:0000259" key="5">
    <source>
        <dbReference type="Pfam" id="PF00151"/>
    </source>
</evidence>
<dbReference type="Pfam" id="PF00151">
    <property type="entry name" value="Lipase"/>
    <property type="match status" value="1"/>
</dbReference>
<comment type="similarity">
    <text evidence="2 4">Belongs to the AB hydrolase superfamily. Lipase family.</text>
</comment>
<dbReference type="GO" id="GO:0016298">
    <property type="term" value="F:lipase activity"/>
    <property type="evidence" value="ECO:0007669"/>
    <property type="project" value="InterPro"/>
</dbReference>
<dbReference type="SUPFAM" id="SSF53474">
    <property type="entry name" value="alpha/beta-Hydrolases"/>
    <property type="match status" value="1"/>
</dbReference>
<protein>
    <recommendedName>
        <fullName evidence="5">Lipase domain-containing protein</fullName>
    </recommendedName>
</protein>